<evidence type="ECO:0000256" key="4">
    <source>
        <dbReference type="ARBA" id="ARBA00022475"/>
    </source>
</evidence>
<dbReference type="Gene3D" id="3.40.190.10">
    <property type="entry name" value="Periplasmic binding protein-like II"/>
    <property type="match status" value="2"/>
</dbReference>
<evidence type="ECO:0000313" key="13">
    <source>
        <dbReference type="Proteomes" id="UP000267249"/>
    </source>
</evidence>
<dbReference type="RefSeq" id="WP_208673686.1">
    <property type="nucleotide sequence ID" value="NZ_CP030139.2"/>
</dbReference>
<dbReference type="EMBL" id="CP030139">
    <property type="protein sequence ID" value="AZB73168.1"/>
    <property type="molecule type" value="Genomic_DNA"/>
</dbReference>
<evidence type="ECO:0000313" key="12">
    <source>
        <dbReference type="EMBL" id="AZB73168.1"/>
    </source>
</evidence>
<keyword evidence="6" id="KW-0547">Nucleotide-binding</keyword>
<dbReference type="GO" id="GO:0016887">
    <property type="term" value="F:ATP hydrolysis activity"/>
    <property type="evidence" value="ECO:0007669"/>
    <property type="project" value="InterPro"/>
</dbReference>
<keyword evidence="10" id="KW-0472">Membrane</keyword>
<protein>
    <submittedName>
        <fullName evidence="12">Nitrate ABC transporter ATP-binding protein</fullName>
    </submittedName>
</protein>
<dbReference type="Pfam" id="PF13379">
    <property type="entry name" value="NMT1_2"/>
    <property type="match status" value="1"/>
</dbReference>
<evidence type="ECO:0000256" key="10">
    <source>
        <dbReference type="ARBA" id="ARBA00023136"/>
    </source>
</evidence>
<evidence type="ECO:0000256" key="1">
    <source>
        <dbReference type="ARBA" id="ARBA00004417"/>
    </source>
</evidence>
<dbReference type="InterPro" id="IPR050166">
    <property type="entry name" value="ABC_transporter_ATP-bind"/>
</dbReference>
<dbReference type="InterPro" id="IPR005890">
    <property type="entry name" value="NO3_transporter_ATP-bd-like"/>
</dbReference>
<keyword evidence="4" id="KW-1003">Cell membrane</keyword>
<evidence type="ECO:0000256" key="7">
    <source>
        <dbReference type="ARBA" id="ARBA00022840"/>
    </source>
</evidence>
<comment type="similarity">
    <text evidence="2">Belongs to the ABC transporter superfamily. Nitrate/nitrite/cyanate uptake transporter (NitT) (TC 3.A.1.16) family.</text>
</comment>
<dbReference type="PROSITE" id="PS00211">
    <property type="entry name" value="ABC_TRANSPORTER_1"/>
    <property type="match status" value="1"/>
</dbReference>
<name>A0AAN1QPK4_SYNEL</name>
<dbReference type="Gene3D" id="3.40.50.300">
    <property type="entry name" value="P-loop containing nucleotide triphosphate hydrolases"/>
    <property type="match status" value="1"/>
</dbReference>
<dbReference type="PROSITE" id="PS50893">
    <property type="entry name" value="ABC_TRANSPORTER_2"/>
    <property type="match status" value="1"/>
</dbReference>
<keyword evidence="7 12" id="KW-0067">ATP-binding</keyword>
<dbReference type="Pfam" id="PF00005">
    <property type="entry name" value="ABC_tran"/>
    <property type="match status" value="1"/>
</dbReference>
<dbReference type="PANTHER" id="PTHR42788:SF7">
    <property type="entry name" value="NITRATE ABC TRANSPORTER ATP-BINDING PROTEIN"/>
    <property type="match status" value="1"/>
</dbReference>
<keyword evidence="9" id="KW-0406">Ion transport</keyword>
<accession>A0AAN1QPK4</accession>
<organism evidence="12 13">
    <name type="scientific">Synechococcus elongatus PCC 11801</name>
    <dbReference type="NCBI Taxonomy" id="2219813"/>
    <lineage>
        <taxon>Bacteria</taxon>
        <taxon>Bacillati</taxon>
        <taxon>Cyanobacteriota</taxon>
        <taxon>Cyanophyceae</taxon>
        <taxon>Synechococcales</taxon>
        <taxon>Synechococcaceae</taxon>
        <taxon>Synechococcus</taxon>
    </lineage>
</organism>
<evidence type="ECO:0000256" key="9">
    <source>
        <dbReference type="ARBA" id="ARBA00023065"/>
    </source>
</evidence>
<proteinExistence type="inferred from homology"/>
<evidence type="ECO:0000256" key="5">
    <source>
        <dbReference type="ARBA" id="ARBA00022519"/>
    </source>
</evidence>
<dbReference type="SUPFAM" id="SSF52540">
    <property type="entry name" value="P-loop containing nucleoside triphosphate hydrolases"/>
    <property type="match status" value="1"/>
</dbReference>
<dbReference type="SUPFAM" id="SSF53850">
    <property type="entry name" value="Periplasmic binding protein-like II"/>
    <property type="match status" value="1"/>
</dbReference>
<dbReference type="GO" id="GO:0005886">
    <property type="term" value="C:plasma membrane"/>
    <property type="evidence" value="ECO:0007669"/>
    <property type="project" value="UniProtKB-SubCell"/>
</dbReference>
<evidence type="ECO:0000256" key="2">
    <source>
        <dbReference type="ARBA" id="ARBA00009440"/>
    </source>
</evidence>
<dbReference type="InterPro" id="IPR003593">
    <property type="entry name" value="AAA+_ATPase"/>
</dbReference>
<dbReference type="SMART" id="SM00382">
    <property type="entry name" value="AAA"/>
    <property type="match status" value="1"/>
</dbReference>
<dbReference type="PANTHER" id="PTHR42788">
    <property type="entry name" value="TAURINE IMPORT ATP-BINDING PROTEIN-RELATED"/>
    <property type="match status" value="1"/>
</dbReference>
<dbReference type="GO" id="GO:0006811">
    <property type="term" value="P:monoatomic ion transport"/>
    <property type="evidence" value="ECO:0007669"/>
    <property type="project" value="UniProtKB-KW"/>
</dbReference>
<dbReference type="InterPro" id="IPR044527">
    <property type="entry name" value="NrtA/CpmA_ABC-bd_dom"/>
</dbReference>
<evidence type="ECO:0000256" key="3">
    <source>
        <dbReference type="ARBA" id="ARBA00022448"/>
    </source>
</evidence>
<reference evidence="12 13" key="1">
    <citation type="journal article" date="2018" name="Sci. Rep.">
        <title>Genome Features and Biochemical Characteristics of a Robust, Fast Growing and Naturally Transformable Cyanobacterium Synechococcus elongatus PCC 11801 Isolated from India.</title>
        <authorList>
            <person name="Jaiswal D."/>
            <person name="Sengupta A."/>
            <person name="Sohoni S."/>
            <person name="Sengupta S."/>
            <person name="Phadnavis A.G."/>
            <person name="Pakrasi H.B."/>
            <person name="Wangikar P.P."/>
        </authorList>
    </citation>
    <scope>NUCLEOTIDE SEQUENCE [LARGE SCALE GENOMIC DNA]</scope>
    <source>
        <strain evidence="12 13">PCC 11801</strain>
    </source>
</reference>
<dbReference type="Proteomes" id="UP000267249">
    <property type="component" value="Chromosome"/>
</dbReference>
<dbReference type="InterPro" id="IPR017871">
    <property type="entry name" value="ABC_transporter-like_CS"/>
</dbReference>
<comment type="subcellular location">
    <subcellularLocation>
        <location evidence="1">Cell inner membrane</location>
        <topology evidence="1">Peripheral membrane protein</topology>
    </subcellularLocation>
</comment>
<dbReference type="InterPro" id="IPR003439">
    <property type="entry name" value="ABC_transporter-like_ATP-bd"/>
</dbReference>
<dbReference type="CDD" id="cd13553">
    <property type="entry name" value="PBP2_NrtA_CpmA_like"/>
    <property type="match status" value="1"/>
</dbReference>
<keyword evidence="8" id="KW-1278">Translocase</keyword>
<evidence type="ECO:0000259" key="11">
    <source>
        <dbReference type="PROSITE" id="PS50893"/>
    </source>
</evidence>
<dbReference type="NCBIfam" id="TIGR01184">
    <property type="entry name" value="ntrCD"/>
    <property type="match status" value="1"/>
</dbReference>
<dbReference type="CDD" id="cd03293">
    <property type="entry name" value="ABC_NrtD_SsuB_transporters"/>
    <property type="match status" value="1"/>
</dbReference>
<dbReference type="GO" id="GO:0005524">
    <property type="term" value="F:ATP binding"/>
    <property type="evidence" value="ECO:0007669"/>
    <property type="project" value="UniProtKB-KW"/>
</dbReference>
<feature type="domain" description="ABC transporter" evidence="11">
    <location>
        <begin position="5"/>
        <end position="239"/>
    </location>
</feature>
<dbReference type="InterPro" id="IPR027417">
    <property type="entry name" value="P-loop_NTPase"/>
</dbReference>
<dbReference type="AlphaFoldDB" id="A0AAN1QPK4"/>
<evidence type="ECO:0000256" key="8">
    <source>
        <dbReference type="ARBA" id="ARBA00022967"/>
    </source>
</evidence>
<keyword evidence="5" id="KW-0997">Cell inner membrane</keyword>
<dbReference type="GO" id="GO:0015112">
    <property type="term" value="F:nitrate transmembrane transporter activity"/>
    <property type="evidence" value="ECO:0007669"/>
    <property type="project" value="InterPro"/>
</dbReference>
<keyword evidence="3" id="KW-0813">Transport</keyword>
<gene>
    <name evidence="12" type="ORF">DOP62_10980</name>
</gene>
<evidence type="ECO:0000256" key="6">
    <source>
        <dbReference type="ARBA" id="ARBA00022741"/>
    </source>
</evidence>
<sequence length="661" mass="73090">MSVFLAVDHVHQVFNLPGGGQYIALKDVSLNIRPGEFISLIGHSGCGKSTLLNLIAGLTQPSSGGIILEGRQVTEPGPDRMVVFQNYSLLPWRTVRQNIALAVDSVLRDRNRTERRTIVEETIDLVGLRAAADKYPHEISGGMKQRVAIARGLAIRPKLLLLDEPFGALDALTRGNLQEQLMRICQESGVTAVMVTHDVDEALLLSDRVVMLTNGPAAQIGQILEVDFPRPRQRLEMMETPHYYELRNELINFLQQQRRAKRRSKAVPTSVPAVATASRQQTVRLGFLPGNDCAPLAIAKELGLFQDVGLEVELQSFLTWESLEDSLRLGQLNGALMMASQPLAMTMGLGGHRPLPIATPLTVSRNGGAIAFSRRYLEAGVRSLEDLRDFLAEHPQRLRLAIPDAIAMPALLLRYWLASIGLDPDRDVELVVMSPYEMVEALKAEEIDGFAAGEMRIALAVQTGSAYVLATDLDIWAGHPEKVLGLPEAWLQANPEAAIALCAALLKAGEICDDPRQRDRIVEVLQRPQYLGSAAGAVLKRYFDFGLGGEPTQILRFNQFHVDQANYPNPLEGTWLLTQLCRWGLTPLPKNRQELLDRVYRRDIYEAAIASVGFPLIAPSQRTFELFDAVPFNPDRPLQYLEQFEIKAPIQVAPIPLATSA</sequence>